<protein>
    <submittedName>
        <fullName evidence="9">Recombinase</fullName>
    </submittedName>
</protein>
<dbReference type="Gene3D" id="3.90.1750.20">
    <property type="entry name" value="Putative Large Serine Recombinase, Chain B, Domain 2"/>
    <property type="match status" value="1"/>
</dbReference>
<evidence type="ECO:0000259" key="7">
    <source>
        <dbReference type="PROSITE" id="PS51736"/>
    </source>
</evidence>
<gene>
    <name evidence="9" type="ORF">DU478_05440</name>
</gene>
<dbReference type="InterPro" id="IPR038109">
    <property type="entry name" value="DNA_bind_recomb_sf"/>
</dbReference>
<keyword evidence="3" id="KW-0233">DNA recombination</keyword>
<dbReference type="InterPro" id="IPR006118">
    <property type="entry name" value="Recombinase_CS"/>
</dbReference>
<dbReference type="InterPro" id="IPR025827">
    <property type="entry name" value="Zn_ribbon_recom_dom"/>
</dbReference>
<dbReference type="SUPFAM" id="SSF53041">
    <property type="entry name" value="Resolvase-like"/>
    <property type="match status" value="1"/>
</dbReference>
<evidence type="ECO:0000256" key="2">
    <source>
        <dbReference type="ARBA" id="ARBA00023125"/>
    </source>
</evidence>
<dbReference type="GO" id="GO:0003677">
    <property type="term" value="F:DNA binding"/>
    <property type="evidence" value="ECO:0007669"/>
    <property type="project" value="UniProtKB-KW"/>
</dbReference>
<dbReference type="Pfam" id="PF00239">
    <property type="entry name" value="Resolvase"/>
    <property type="match status" value="1"/>
</dbReference>
<dbReference type="GO" id="GO:0015074">
    <property type="term" value="P:DNA integration"/>
    <property type="evidence" value="ECO:0007669"/>
    <property type="project" value="UniProtKB-KW"/>
</dbReference>
<dbReference type="OrthoDB" id="7277848at2"/>
<dbReference type="SMART" id="SM00857">
    <property type="entry name" value="Resolvase"/>
    <property type="match status" value="1"/>
</dbReference>
<dbReference type="CDD" id="cd00338">
    <property type="entry name" value="Ser_Recombinase"/>
    <property type="match status" value="1"/>
</dbReference>
<dbReference type="InterPro" id="IPR036162">
    <property type="entry name" value="Resolvase-like_N_sf"/>
</dbReference>
<evidence type="ECO:0000256" key="4">
    <source>
        <dbReference type="PIRSR" id="PIRSR606118-50"/>
    </source>
</evidence>
<keyword evidence="2" id="KW-0238">DNA-binding</keyword>
<keyword evidence="10" id="KW-1185">Reference proteome</keyword>
<organism evidence="9 10">
    <name type="scientific">Thalassococcus profundi</name>
    <dbReference type="NCBI Taxonomy" id="2282382"/>
    <lineage>
        <taxon>Bacteria</taxon>
        <taxon>Pseudomonadati</taxon>
        <taxon>Pseudomonadota</taxon>
        <taxon>Alphaproteobacteria</taxon>
        <taxon>Rhodobacterales</taxon>
        <taxon>Roseobacteraceae</taxon>
        <taxon>Thalassococcus</taxon>
    </lineage>
</organism>
<dbReference type="PANTHER" id="PTHR30461:SF23">
    <property type="entry name" value="DNA RECOMBINASE-RELATED"/>
    <property type="match status" value="1"/>
</dbReference>
<dbReference type="PROSITE" id="PS51737">
    <property type="entry name" value="RECOMBINASE_DNA_BIND"/>
    <property type="match status" value="1"/>
</dbReference>
<dbReference type="InterPro" id="IPR011109">
    <property type="entry name" value="DNA_bind_recombinase_dom"/>
</dbReference>
<dbReference type="AlphaFoldDB" id="A0A369TQL7"/>
<evidence type="ECO:0000259" key="8">
    <source>
        <dbReference type="PROSITE" id="PS51737"/>
    </source>
</evidence>
<dbReference type="EMBL" id="QPMK01000003">
    <property type="protein sequence ID" value="RDD67182.1"/>
    <property type="molecule type" value="Genomic_DNA"/>
</dbReference>
<dbReference type="Pfam" id="PF13408">
    <property type="entry name" value="Zn_ribbon_recom"/>
    <property type="match status" value="1"/>
</dbReference>
<dbReference type="PANTHER" id="PTHR30461">
    <property type="entry name" value="DNA-INVERTASE FROM LAMBDOID PROPHAGE"/>
    <property type="match status" value="1"/>
</dbReference>
<sequence>MRTGSKAAIYARVSTKRQVQQGNGLNSQISSCREYCRQNDFEVVETFTDDSTGGSDNREGLKDLKNWIKENRKDSIVIVVDAISRVARDVAIYQNIKRYATDHGAIFRSPTFTFEDSPAGRFMETIHVGMGQFEREDNAARVKRCQKARLSDGYWCLAAPIGYRSAGKGKPIEPDDLSGIVREALEGFASGRFETAASAKRFVEAQPEFIATRKSPVLGNGRMEGMLRNPLYAGYIDYPKWSISLRKGKHKPLISYQTFQLIQERLDGNSRVHSGKETSEDFPLRGFVLCDDCGRPLTAGWSRSKSGKMYPYYRCFNKRCDRQGKSINGDKLEAHLVSLLSELQPHETVAKVMKRMLRDLWEHNQAATLDRRRDLERQIKLLQQEQEKLLDRIVETENDSVASAYEKRIAQCQKKQVICKEKLSDLGKSISGFDEMFEHTLKVISTPCDIWKKESYEWRIAVLKVVFSERLRYCHKSGLRTPETTFPFKVLRGEETAKDNLAEAVSAHLVLRKISKHRKWP</sequence>
<evidence type="ECO:0000313" key="9">
    <source>
        <dbReference type="EMBL" id="RDD67182.1"/>
    </source>
</evidence>
<evidence type="ECO:0000256" key="3">
    <source>
        <dbReference type="ARBA" id="ARBA00023172"/>
    </source>
</evidence>
<name>A0A369TQL7_9RHOB</name>
<accession>A0A369TQL7</accession>
<evidence type="ECO:0000256" key="1">
    <source>
        <dbReference type="ARBA" id="ARBA00022908"/>
    </source>
</evidence>
<comment type="caution">
    <text evidence="9">The sequence shown here is derived from an EMBL/GenBank/DDBJ whole genome shotgun (WGS) entry which is preliminary data.</text>
</comment>
<dbReference type="InterPro" id="IPR050639">
    <property type="entry name" value="SSR_resolvase"/>
</dbReference>
<feature type="domain" description="Resolvase/invertase-type recombinase catalytic" evidence="7">
    <location>
        <begin position="6"/>
        <end position="153"/>
    </location>
</feature>
<dbReference type="PROSITE" id="PS51736">
    <property type="entry name" value="RECOMBINASES_3"/>
    <property type="match status" value="1"/>
</dbReference>
<reference evidence="9 10" key="1">
    <citation type="submission" date="2018-07" db="EMBL/GenBank/DDBJ databases">
        <title>Thalassococcus profundi sp. nov., a marine bacterium isolated from deep seawater of Okinawa Trough.</title>
        <authorList>
            <person name="Yu M."/>
        </authorList>
    </citation>
    <scope>NUCLEOTIDE SEQUENCE [LARGE SCALE GENOMIC DNA]</scope>
    <source>
        <strain evidence="9 10">WRAS1</strain>
    </source>
</reference>
<keyword evidence="6" id="KW-0175">Coiled coil</keyword>
<evidence type="ECO:0000256" key="6">
    <source>
        <dbReference type="SAM" id="Coils"/>
    </source>
</evidence>
<evidence type="ECO:0000256" key="5">
    <source>
        <dbReference type="PROSITE-ProRule" id="PRU10137"/>
    </source>
</evidence>
<dbReference type="InterPro" id="IPR006119">
    <property type="entry name" value="Resolv_N"/>
</dbReference>
<keyword evidence="1" id="KW-0229">DNA integration</keyword>
<feature type="active site" description="O-(5'-phospho-DNA)-serine intermediate" evidence="4 5">
    <location>
        <position position="14"/>
    </location>
</feature>
<dbReference type="Pfam" id="PF07508">
    <property type="entry name" value="Recombinase"/>
    <property type="match status" value="1"/>
</dbReference>
<feature type="domain" description="Recombinase" evidence="8">
    <location>
        <begin position="160"/>
        <end position="272"/>
    </location>
</feature>
<dbReference type="GO" id="GO:0000150">
    <property type="term" value="F:DNA strand exchange activity"/>
    <property type="evidence" value="ECO:0007669"/>
    <property type="project" value="InterPro"/>
</dbReference>
<dbReference type="RefSeq" id="WP_114509930.1">
    <property type="nucleotide sequence ID" value="NZ_QPMK01000003.1"/>
</dbReference>
<proteinExistence type="predicted"/>
<evidence type="ECO:0000313" key="10">
    <source>
        <dbReference type="Proteomes" id="UP000253977"/>
    </source>
</evidence>
<dbReference type="Proteomes" id="UP000253977">
    <property type="component" value="Unassembled WGS sequence"/>
</dbReference>
<feature type="coiled-coil region" evidence="6">
    <location>
        <begin position="365"/>
        <end position="399"/>
    </location>
</feature>
<dbReference type="Gene3D" id="3.40.50.1390">
    <property type="entry name" value="Resolvase, N-terminal catalytic domain"/>
    <property type="match status" value="1"/>
</dbReference>
<dbReference type="PROSITE" id="PS00397">
    <property type="entry name" value="RECOMBINASES_1"/>
    <property type="match status" value="1"/>
</dbReference>